<evidence type="ECO:0000313" key="9">
    <source>
        <dbReference type="Proteomes" id="UP001165060"/>
    </source>
</evidence>
<evidence type="ECO:0000256" key="3">
    <source>
        <dbReference type="ARBA" id="ARBA00022989"/>
    </source>
</evidence>
<keyword evidence="9" id="KW-1185">Reference proteome</keyword>
<evidence type="ECO:0000313" key="8">
    <source>
        <dbReference type="EMBL" id="GMI21906.1"/>
    </source>
</evidence>
<evidence type="ECO:0000256" key="6">
    <source>
        <dbReference type="SAM" id="Phobius"/>
    </source>
</evidence>
<gene>
    <name evidence="8" type="ORF">TeGR_g7243</name>
</gene>
<dbReference type="InterPro" id="IPR006694">
    <property type="entry name" value="Fatty_acid_hydroxylase"/>
</dbReference>
<reference evidence="8 9" key="1">
    <citation type="journal article" date="2023" name="Commun. Biol.">
        <title>Genome analysis of Parmales, the sister group of diatoms, reveals the evolutionary specialization of diatoms from phago-mixotrophs to photoautotrophs.</title>
        <authorList>
            <person name="Ban H."/>
            <person name="Sato S."/>
            <person name="Yoshikawa S."/>
            <person name="Yamada K."/>
            <person name="Nakamura Y."/>
            <person name="Ichinomiya M."/>
            <person name="Sato N."/>
            <person name="Blanc-Mathieu R."/>
            <person name="Endo H."/>
            <person name="Kuwata A."/>
            <person name="Ogata H."/>
        </authorList>
    </citation>
    <scope>NUCLEOTIDE SEQUENCE [LARGE SCALE GENOMIC DNA]</scope>
</reference>
<protein>
    <recommendedName>
        <fullName evidence="7">Fatty acid hydroxylase domain-containing protein</fullName>
    </recommendedName>
</protein>
<feature type="region of interest" description="Disordered" evidence="5">
    <location>
        <begin position="1"/>
        <end position="24"/>
    </location>
</feature>
<dbReference type="Pfam" id="PF04116">
    <property type="entry name" value="FA_hydroxylase"/>
    <property type="match status" value="1"/>
</dbReference>
<dbReference type="PANTHER" id="PTHR11863">
    <property type="entry name" value="STEROL DESATURASE"/>
    <property type="match status" value="1"/>
</dbReference>
<feature type="transmembrane region" description="Helical" evidence="6">
    <location>
        <begin position="74"/>
        <end position="94"/>
    </location>
</feature>
<evidence type="ECO:0000256" key="4">
    <source>
        <dbReference type="ARBA" id="ARBA00023136"/>
    </source>
</evidence>
<sequence>MRARHTGGNPAESSEPTSGKLPKEPRSVLEGLGGFPGGRVFGSEPWVDLSRPAGHTPLVVSFRKSMWEFLSMSFFFQSPNVTWLLMSMMYYWLLPYQTTGPTVESSLIRLVANLTLMGAYYGFFYFSLYVKDWGKRKFTPGSFPLPINMAHNVYYWALGVIQWTAYEVAMEKVWASGIVEAASFESLLADPRKMLLNALVLLAIPIWRDVHFYSAHRFIHIRAIYRLVHSLHHRNTDPEPFSGMCMHPVEHLYYFSNALVPCIYASGLTPLAFHWIGFHLTFAPAAGHSGFEDHFGSDQYHQIHHATFESNYGSPNSAFIDRWFGTFRETLGKSSEYKGEWKAAEDAKKNAGKVWSAQGRLGPWASWAQGAYDASALAIACAAARAMYQGGRTEGEAAAVALLAAAGPVAAAFAVNAARGDKMSPWWPFQKERLGLAYTVVTVVLFCVVPVFHFVKWASMA</sequence>
<keyword evidence="3 6" id="KW-1133">Transmembrane helix</keyword>
<accession>A0ABQ6M950</accession>
<feature type="domain" description="Fatty acid hydroxylase" evidence="7">
    <location>
        <begin position="203"/>
        <end position="326"/>
    </location>
</feature>
<dbReference type="Proteomes" id="UP001165060">
    <property type="component" value="Unassembled WGS sequence"/>
</dbReference>
<dbReference type="InterPro" id="IPR050307">
    <property type="entry name" value="Sterol_Desaturase_Related"/>
</dbReference>
<organism evidence="8 9">
    <name type="scientific">Tetraparma gracilis</name>
    <dbReference type="NCBI Taxonomy" id="2962635"/>
    <lineage>
        <taxon>Eukaryota</taxon>
        <taxon>Sar</taxon>
        <taxon>Stramenopiles</taxon>
        <taxon>Ochrophyta</taxon>
        <taxon>Bolidophyceae</taxon>
        <taxon>Parmales</taxon>
        <taxon>Triparmaceae</taxon>
        <taxon>Tetraparma</taxon>
    </lineage>
</organism>
<keyword evidence="4 6" id="KW-0472">Membrane</keyword>
<feature type="transmembrane region" description="Helical" evidence="6">
    <location>
        <begin position="106"/>
        <end position="128"/>
    </location>
</feature>
<keyword evidence="2 6" id="KW-0812">Transmembrane</keyword>
<dbReference type="EMBL" id="BRYB01002570">
    <property type="protein sequence ID" value="GMI21906.1"/>
    <property type="molecule type" value="Genomic_DNA"/>
</dbReference>
<evidence type="ECO:0000256" key="2">
    <source>
        <dbReference type="ARBA" id="ARBA00022692"/>
    </source>
</evidence>
<name>A0ABQ6M950_9STRA</name>
<evidence type="ECO:0000259" key="7">
    <source>
        <dbReference type="Pfam" id="PF04116"/>
    </source>
</evidence>
<evidence type="ECO:0000256" key="1">
    <source>
        <dbReference type="ARBA" id="ARBA00004370"/>
    </source>
</evidence>
<comment type="subcellular location">
    <subcellularLocation>
        <location evidence="1">Membrane</location>
    </subcellularLocation>
</comment>
<feature type="transmembrane region" description="Helical" evidence="6">
    <location>
        <begin position="397"/>
        <end position="415"/>
    </location>
</feature>
<comment type="caution">
    <text evidence="8">The sequence shown here is derived from an EMBL/GenBank/DDBJ whole genome shotgun (WGS) entry which is preliminary data.</text>
</comment>
<evidence type="ECO:0000256" key="5">
    <source>
        <dbReference type="SAM" id="MobiDB-lite"/>
    </source>
</evidence>
<feature type="transmembrane region" description="Helical" evidence="6">
    <location>
        <begin position="435"/>
        <end position="455"/>
    </location>
</feature>
<proteinExistence type="predicted"/>